<reference evidence="1 2" key="1">
    <citation type="submission" date="2020-04" db="EMBL/GenBank/DDBJ databases">
        <title>Rhodospirillaceae bacterium KN72 isolated from deep sea.</title>
        <authorList>
            <person name="Zhang D.-C."/>
        </authorList>
    </citation>
    <scope>NUCLEOTIDE SEQUENCE [LARGE SCALE GENOMIC DNA]</scope>
    <source>
        <strain evidence="1 2">KN72</strain>
    </source>
</reference>
<dbReference type="RefSeq" id="WP_169625281.1">
    <property type="nucleotide sequence ID" value="NZ_JABBNT010000003.1"/>
</dbReference>
<dbReference type="Proteomes" id="UP000539372">
    <property type="component" value="Unassembled WGS sequence"/>
</dbReference>
<sequence>MNLSDLIRRLFVGSYLPSTEAVQRQILTLIEGNGPLAATMLYARIQPIGETGSGRSHIDQAAQILVNMQRAIATDATTGRTVDPVNAPGAYRLAVLRKEITKRD</sequence>
<comment type="caution">
    <text evidence="1">The sequence shown here is derived from an EMBL/GenBank/DDBJ whole genome shotgun (WGS) entry which is preliminary data.</text>
</comment>
<keyword evidence="2" id="KW-1185">Reference proteome</keyword>
<dbReference type="EMBL" id="JABBNT010000003">
    <property type="protein sequence ID" value="NMM44894.1"/>
    <property type="molecule type" value="Genomic_DNA"/>
</dbReference>
<evidence type="ECO:0000313" key="1">
    <source>
        <dbReference type="EMBL" id="NMM44894.1"/>
    </source>
</evidence>
<organism evidence="1 2">
    <name type="scientific">Pacificispira spongiicola</name>
    <dbReference type="NCBI Taxonomy" id="2729598"/>
    <lineage>
        <taxon>Bacteria</taxon>
        <taxon>Pseudomonadati</taxon>
        <taxon>Pseudomonadota</taxon>
        <taxon>Alphaproteobacteria</taxon>
        <taxon>Rhodospirillales</taxon>
        <taxon>Rhodospirillaceae</taxon>
        <taxon>Pacificispira</taxon>
    </lineage>
</organism>
<dbReference type="AlphaFoldDB" id="A0A7Y0E0C5"/>
<gene>
    <name evidence="1" type="ORF">HH303_10430</name>
</gene>
<accession>A0A7Y0E0C5</accession>
<evidence type="ECO:0000313" key="2">
    <source>
        <dbReference type="Proteomes" id="UP000539372"/>
    </source>
</evidence>
<protein>
    <submittedName>
        <fullName evidence="1">Uncharacterized protein</fullName>
    </submittedName>
</protein>
<name>A0A7Y0E0C5_9PROT</name>
<proteinExistence type="predicted"/>